<evidence type="ECO:0000313" key="2">
    <source>
        <dbReference type="EMBL" id="KAF1973639.1"/>
    </source>
</evidence>
<dbReference type="PANTHER" id="PTHR42085">
    <property type="entry name" value="F-BOX DOMAIN-CONTAINING PROTEIN"/>
    <property type="match status" value="1"/>
</dbReference>
<dbReference type="AlphaFoldDB" id="A0A6A5VBC4"/>
<dbReference type="EMBL" id="ML976679">
    <property type="protein sequence ID" value="KAF1973639.1"/>
    <property type="molecule type" value="Genomic_DNA"/>
</dbReference>
<reference evidence="2" key="1">
    <citation type="journal article" date="2020" name="Stud. Mycol.">
        <title>101 Dothideomycetes genomes: a test case for predicting lifestyles and emergence of pathogens.</title>
        <authorList>
            <person name="Haridas S."/>
            <person name="Albert R."/>
            <person name="Binder M."/>
            <person name="Bloem J."/>
            <person name="Labutti K."/>
            <person name="Salamov A."/>
            <person name="Andreopoulos B."/>
            <person name="Baker S."/>
            <person name="Barry K."/>
            <person name="Bills G."/>
            <person name="Bluhm B."/>
            <person name="Cannon C."/>
            <person name="Castanera R."/>
            <person name="Culley D."/>
            <person name="Daum C."/>
            <person name="Ezra D."/>
            <person name="Gonzalez J."/>
            <person name="Henrissat B."/>
            <person name="Kuo A."/>
            <person name="Liang C."/>
            <person name="Lipzen A."/>
            <person name="Lutzoni F."/>
            <person name="Magnuson J."/>
            <person name="Mondo S."/>
            <person name="Nolan M."/>
            <person name="Ohm R."/>
            <person name="Pangilinan J."/>
            <person name="Park H.-J."/>
            <person name="Ramirez L."/>
            <person name="Alfaro M."/>
            <person name="Sun H."/>
            <person name="Tritt A."/>
            <person name="Yoshinaga Y."/>
            <person name="Zwiers L.-H."/>
            <person name="Turgeon B."/>
            <person name="Goodwin S."/>
            <person name="Spatafora J."/>
            <person name="Crous P."/>
            <person name="Grigoriev I."/>
        </authorList>
    </citation>
    <scope>NUCLEOTIDE SEQUENCE</scope>
    <source>
        <strain evidence="2">CBS 107.79</strain>
    </source>
</reference>
<keyword evidence="3" id="KW-1185">Reference proteome</keyword>
<protein>
    <recommendedName>
        <fullName evidence="1">DUF7730 domain-containing protein</fullName>
    </recommendedName>
</protein>
<dbReference type="Proteomes" id="UP000800036">
    <property type="component" value="Unassembled WGS sequence"/>
</dbReference>
<evidence type="ECO:0000313" key="3">
    <source>
        <dbReference type="Proteomes" id="UP000800036"/>
    </source>
</evidence>
<sequence length="209" mass="23576">MCAKTLYSAPMGLEKSKLSFLDLPGEIRNTIYAQAFVFPDSLLILALITTIDSDQHYKYDVEDNGCGHVDGWPFDFKETVTLGTGDLIRGSLDALVLLILCRQVYHEAALVFYKDNTFIISHIGSIECENMFYTARYEYHDPSGLRIMSHAAALFEKLGNQTNFLRKVQSDVGTLRPATCGSRTNTNVQRLVDITPIWCYYRTAGPRSR</sequence>
<feature type="domain" description="DUF7730" evidence="1">
    <location>
        <begin position="17"/>
        <end position="125"/>
    </location>
</feature>
<dbReference type="InterPro" id="IPR056632">
    <property type="entry name" value="DUF7730"/>
</dbReference>
<name>A0A6A5VBC4_9PLEO</name>
<gene>
    <name evidence="2" type="ORF">BU23DRAFT_568042</name>
</gene>
<dbReference type="PANTHER" id="PTHR42085:SF1">
    <property type="entry name" value="F-BOX DOMAIN-CONTAINING PROTEIN"/>
    <property type="match status" value="1"/>
</dbReference>
<dbReference type="InterPro" id="IPR038883">
    <property type="entry name" value="AN11006-like"/>
</dbReference>
<evidence type="ECO:0000259" key="1">
    <source>
        <dbReference type="Pfam" id="PF24864"/>
    </source>
</evidence>
<proteinExistence type="predicted"/>
<dbReference type="OrthoDB" id="3801356at2759"/>
<organism evidence="2 3">
    <name type="scientific">Bimuria novae-zelandiae CBS 107.79</name>
    <dbReference type="NCBI Taxonomy" id="1447943"/>
    <lineage>
        <taxon>Eukaryota</taxon>
        <taxon>Fungi</taxon>
        <taxon>Dikarya</taxon>
        <taxon>Ascomycota</taxon>
        <taxon>Pezizomycotina</taxon>
        <taxon>Dothideomycetes</taxon>
        <taxon>Pleosporomycetidae</taxon>
        <taxon>Pleosporales</taxon>
        <taxon>Massarineae</taxon>
        <taxon>Didymosphaeriaceae</taxon>
        <taxon>Bimuria</taxon>
    </lineage>
</organism>
<dbReference type="Pfam" id="PF24864">
    <property type="entry name" value="DUF7730"/>
    <property type="match status" value="1"/>
</dbReference>
<accession>A0A6A5VBC4</accession>